<dbReference type="SUPFAM" id="SSF53756">
    <property type="entry name" value="UDP-Glycosyltransferase/glycogen phosphorylase"/>
    <property type="match status" value="1"/>
</dbReference>
<dbReference type="Proteomes" id="UP001371224">
    <property type="component" value="Unassembled WGS sequence"/>
</dbReference>
<organism evidence="1 2">
    <name type="scientific">Microbacterium bandirmense</name>
    <dbReference type="NCBI Taxonomy" id="3122050"/>
    <lineage>
        <taxon>Bacteria</taxon>
        <taxon>Bacillati</taxon>
        <taxon>Actinomycetota</taxon>
        <taxon>Actinomycetes</taxon>
        <taxon>Micrococcales</taxon>
        <taxon>Microbacteriaceae</taxon>
        <taxon>Microbacterium</taxon>
    </lineage>
</organism>
<evidence type="ECO:0000313" key="2">
    <source>
        <dbReference type="Proteomes" id="UP001371224"/>
    </source>
</evidence>
<gene>
    <name evidence="1" type="ORF">WDU99_03615</name>
</gene>
<comment type="caution">
    <text evidence="1">The sequence shown here is derived from an EMBL/GenBank/DDBJ whole genome shotgun (WGS) entry which is preliminary data.</text>
</comment>
<evidence type="ECO:0000313" key="1">
    <source>
        <dbReference type="EMBL" id="MEJ1087401.1"/>
    </source>
</evidence>
<name>A0ABU8L9Y5_9MICO</name>
<dbReference type="RefSeq" id="WP_337331068.1">
    <property type="nucleotide sequence ID" value="NZ_JBBDGM010000002.1"/>
</dbReference>
<protein>
    <recommendedName>
        <fullName evidence="3">Glycosyltransferase family 1 protein</fullName>
    </recommendedName>
</protein>
<dbReference type="EMBL" id="JBBDGM010000002">
    <property type="protein sequence ID" value="MEJ1087401.1"/>
    <property type="molecule type" value="Genomic_DNA"/>
</dbReference>
<keyword evidence="2" id="KW-1185">Reference proteome</keyword>
<proteinExistence type="predicted"/>
<dbReference type="Gene3D" id="3.40.50.2000">
    <property type="entry name" value="Glycogen Phosphorylase B"/>
    <property type="match status" value="1"/>
</dbReference>
<sequence>MSILSRANAVGIARAALGFVPDRLLARSMPPSLRWDPDEMGIARPANRSRIRLLITPANSAGQAYRWARAAQSHLADVAAVNLMSATARARLFGFPSDVMVPDSGFVFSGAWQRRQRDVILKEFTHVLLESGQFMYGSRPGSSPRRVADYVRDRGVPVALLWHGSDIRVPSEHASWERDSPFGSRGAYPAEATRVLERNSHDRRRMFSDSGMPVFVSTPGLLDLEGSRWLPVVVDPEIWRVDEAPLQRTRPIVAYAPSNSPMKGDPSIDTQLSELEAEGIIEYRRVQNVPYREMSALYRGSDVVLDQFRLGDYGVAACEAMAAGRIVVGHVHDEVRSRVRELTGMPLPVVESRFHEVGETIRQIAADRAVWSEQGSSGADFVRAVHDGRMAAQALSEFLGAVYQEETR</sequence>
<accession>A0ABU8L9Y5</accession>
<reference evidence="1 2" key="1">
    <citation type="submission" date="2024-02" db="EMBL/GenBank/DDBJ databases">
        <authorList>
            <person name="Saticioglu I.B."/>
        </authorList>
    </citation>
    <scope>NUCLEOTIDE SEQUENCE [LARGE SCALE GENOMIC DNA]</scope>
    <source>
        <strain evidence="1 2">Mu-80</strain>
    </source>
</reference>
<evidence type="ECO:0008006" key="3">
    <source>
        <dbReference type="Google" id="ProtNLM"/>
    </source>
</evidence>